<dbReference type="AlphaFoldDB" id="A0A0S4IYS9"/>
<name>A0A0S4IYS9_BODSA</name>
<dbReference type="OrthoDB" id="270746at2759"/>
<feature type="compositionally biased region" description="Basic and acidic residues" evidence="1">
    <location>
        <begin position="422"/>
        <end position="431"/>
    </location>
</feature>
<sequence length="451" mass="52098">MELQFKKPEYSKLGINKREDDVNTEPLMYVETAKDGSNTELTDHVAPRWYLNTYLEMMDNQREERVIISGNLPLSWERDKYEPYSLVRGRIDEEDLDWVLSPEARKMPMDELLQHTKLDRESLQDILDTVESPRKQFRNYKGKLHKAVESANEHLAARKVQVEKAREAEVLRSIGYSEEDVAKESQYLTNRSRGVKTLDELGVSIRSKKRTERANQQDEMERMLEERRIDMIEAGTYEPTAEEVGDRPDRLPVKVHPMKIRTGTHKNMYRADMNKDDRNMAKVQWWLDRTRRVRRGKDTIHGVPIYNDRLATNDAQTRDQMREAAEFNFSMGQAQGAKGFTDPRGHFDDFMKIMSDNKDGFNNSQVEVHSEGAEEQILNRFPHTASHPTTPKHNVPADTPTTQAVMGEPNEPFDAYFLRMRKVTDANKKNASEVPPSSGPNEPPKPPGGPQ</sequence>
<keyword evidence="3" id="KW-1185">Reference proteome</keyword>
<gene>
    <name evidence="2" type="ORF">BSAL_72685</name>
</gene>
<organism evidence="2 3">
    <name type="scientific">Bodo saltans</name>
    <name type="common">Flagellated protozoan</name>
    <dbReference type="NCBI Taxonomy" id="75058"/>
    <lineage>
        <taxon>Eukaryota</taxon>
        <taxon>Discoba</taxon>
        <taxon>Euglenozoa</taxon>
        <taxon>Kinetoplastea</taxon>
        <taxon>Metakinetoplastina</taxon>
        <taxon>Eubodonida</taxon>
        <taxon>Bodonidae</taxon>
        <taxon>Bodo</taxon>
    </lineage>
</organism>
<feature type="compositionally biased region" description="Pro residues" evidence="1">
    <location>
        <begin position="437"/>
        <end position="451"/>
    </location>
</feature>
<evidence type="ECO:0000313" key="3">
    <source>
        <dbReference type="Proteomes" id="UP000051952"/>
    </source>
</evidence>
<evidence type="ECO:0000313" key="2">
    <source>
        <dbReference type="EMBL" id="CUG06444.1"/>
    </source>
</evidence>
<dbReference type="EMBL" id="CYKH01000587">
    <property type="protein sequence ID" value="CUG06444.1"/>
    <property type="molecule type" value="Genomic_DNA"/>
</dbReference>
<protein>
    <submittedName>
        <fullName evidence="2">Uncharacterized protein</fullName>
    </submittedName>
</protein>
<dbReference type="OMA" id="DTIHGVP"/>
<dbReference type="Proteomes" id="UP000051952">
    <property type="component" value="Unassembled WGS sequence"/>
</dbReference>
<reference evidence="3" key="1">
    <citation type="submission" date="2015-09" db="EMBL/GenBank/DDBJ databases">
        <authorList>
            <consortium name="Pathogen Informatics"/>
        </authorList>
    </citation>
    <scope>NUCLEOTIDE SEQUENCE [LARGE SCALE GENOMIC DNA]</scope>
    <source>
        <strain evidence="3">Lake Konstanz</strain>
    </source>
</reference>
<evidence type="ECO:0000256" key="1">
    <source>
        <dbReference type="SAM" id="MobiDB-lite"/>
    </source>
</evidence>
<feature type="region of interest" description="Disordered" evidence="1">
    <location>
        <begin position="383"/>
        <end position="451"/>
    </location>
</feature>
<accession>A0A0S4IYS9</accession>
<proteinExistence type="predicted"/>
<dbReference type="VEuPathDB" id="TriTrypDB:BSAL_72685"/>